<dbReference type="AlphaFoldDB" id="A0A5A7R217"/>
<evidence type="ECO:0000313" key="1">
    <source>
        <dbReference type="EMBL" id="GER50311.1"/>
    </source>
</evidence>
<sequence length="162" mass="17041">MQAVAISIEVSPQPAKTRRGASAIEGNKRAYPVKGSAIRLPASPLKAGVTLCAVPTPSPLVGLARRAAATTLAARSRHSPCRHLAFCLSPCRRLAAVSEFFYRFAARFSSTVVTSGSELLLVPLTCRLPPAAQSSKPKGLASPFFAIPNGKYAVHCRSLAEA</sequence>
<dbReference type="Proteomes" id="UP000325081">
    <property type="component" value="Unassembled WGS sequence"/>
</dbReference>
<name>A0A5A7R217_STRAF</name>
<keyword evidence="1" id="KW-0436">Ligase</keyword>
<dbReference type="GO" id="GO:0016874">
    <property type="term" value="F:ligase activity"/>
    <property type="evidence" value="ECO:0007669"/>
    <property type="project" value="UniProtKB-KW"/>
</dbReference>
<evidence type="ECO:0000313" key="2">
    <source>
        <dbReference type="Proteomes" id="UP000325081"/>
    </source>
</evidence>
<accession>A0A5A7R217</accession>
<reference evidence="2" key="1">
    <citation type="journal article" date="2019" name="Curr. Biol.">
        <title>Genome Sequence of Striga asiatica Provides Insight into the Evolution of Plant Parasitism.</title>
        <authorList>
            <person name="Yoshida S."/>
            <person name="Kim S."/>
            <person name="Wafula E.K."/>
            <person name="Tanskanen J."/>
            <person name="Kim Y.M."/>
            <person name="Honaas L."/>
            <person name="Yang Z."/>
            <person name="Spallek T."/>
            <person name="Conn C.E."/>
            <person name="Ichihashi Y."/>
            <person name="Cheong K."/>
            <person name="Cui S."/>
            <person name="Der J.P."/>
            <person name="Gundlach H."/>
            <person name="Jiao Y."/>
            <person name="Hori C."/>
            <person name="Ishida J.K."/>
            <person name="Kasahara H."/>
            <person name="Kiba T."/>
            <person name="Kim M.S."/>
            <person name="Koo N."/>
            <person name="Laohavisit A."/>
            <person name="Lee Y.H."/>
            <person name="Lumba S."/>
            <person name="McCourt P."/>
            <person name="Mortimer J.C."/>
            <person name="Mutuku J.M."/>
            <person name="Nomura T."/>
            <person name="Sasaki-Sekimoto Y."/>
            <person name="Seto Y."/>
            <person name="Wang Y."/>
            <person name="Wakatake T."/>
            <person name="Sakakibara H."/>
            <person name="Demura T."/>
            <person name="Yamaguchi S."/>
            <person name="Yoneyama K."/>
            <person name="Manabe R.I."/>
            <person name="Nelson D.C."/>
            <person name="Schulman A.H."/>
            <person name="Timko M.P."/>
            <person name="dePamphilis C.W."/>
            <person name="Choi D."/>
            <person name="Shirasu K."/>
        </authorList>
    </citation>
    <scope>NUCLEOTIDE SEQUENCE [LARGE SCALE GENOMIC DNA]</scope>
    <source>
        <strain evidence="2">cv. UVA1</strain>
    </source>
</reference>
<dbReference type="EMBL" id="BKCP01009181">
    <property type="protein sequence ID" value="GER50311.1"/>
    <property type="molecule type" value="Genomic_DNA"/>
</dbReference>
<protein>
    <submittedName>
        <fullName evidence="1">O-phosphoserine--tRNA(Cys) ligase</fullName>
    </submittedName>
</protein>
<organism evidence="1 2">
    <name type="scientific">Striga asiatica</name>
    <name type="common">Asiatic witchweed</name>
    <name type="synonym">Buchnera asiatica</name>
    <dbReference type="NCBI Taxonomy" id="4170"/>
    <lineage>
        <taxon>Eukaryota</taxon>
        <taxon>Viridiplantae</taxon>
        <taxon>Streptophyta</taxon>
        <taxon>Embryophyta</taxon>
        <taxon>Tracheophyta</taxon>
        <taxon>Spermatophyta</taxon>
        <taxon>Magnoliopsida</taxon>
        <taxon>eudicotyledons</taxon>
        <taxon>Gunneridae</taxon>
        <taxon>Pentapetalae</taxon>
        <taxon>asterids</taxon>
        <taxon>lamiids</taxon>
        <taxon>Lamiales</taxon>
        <taxon>Orobanchaceae</taxon>
        <taxon>Buchnereae</taxon>
        <taxon>Striga</taxon>
    </lineage>
</organism>
<gene>
    <name evidence="1" type="ORF">STAS_27611</name>
</gene>
<proteinExistence type="predicted"/>
<comment type="caution">
    <text evidence="1">The sequence shown here is derived from an EMBL/GenBank/DDBJ whole genome shotgun (WGS) entry which is preliminary data.</text>
</comment>
<keyword evidence="2" id="KW-1185">Reference proteome</keyword>